<organism evidence="1 2">
    <name type="scientific">Gossypium arboreum</name>
    <name type="common">Tree cotton</name>
    <name type="synonym">Gossypium nanking</name>
    <dbReference type="NCBI Taxonomy" id="29729"/>
    <lineage>
        <taxon>Eukaryota</taxon>
        <taxon>Viridiplantae</taxon>
        <taxon>Streptophyta</taxon>
        <taxon>Embryophyta</taxon>
        <taxon>Tracheophyta</taxon>
        <taxon>Spermatophyta</taxon>
        <taxon>Magnoliopsida</taxon>
        <taxon>eudicotyledons</taxon>
        <taxon>Gunneridae</taxon>
        <taxon>Pentapetalae</taxon>
        <taxon>rosids</taxon>
        <taxon>malvids</taxon>
        <taxon>Malvales</taxon>
        <taxon>Malvaceae</taxon>
        <taxon>Malvoideae</taxon>
        <taxon>Gossypium</taxon>
    </lineage>
</organism>
<accession>A0ABR0QHT5</accession>
<comment type="caution">
    <text evidence="1">The sequence shown here is derived from an EMBL/GenBank/DDBJ whole genome shotgun (WGS) entry which is preliminary data.</text>
</comment>
<evidence type="ECO:0008006" key="3">
    <source>
        <dbReference type="Google" id="ProtNLM"/>
    </source>
</evidence>
<name>A0ABR0QHT5_GOSAR</name>
<evidence type="ECO:0000313" key="1">
    <source>
        <dbReference type="EMBL" id="KAK5838518.1"/>
    </source>
</evidence>
<protein>
    <recommendedName>
        <fullName evidence="3">Reverse transcriptase zinc-binding domain-containing protein</fullName>
    </recommendedName>
</protein>
<gene>
    <name evidence="1" type="ORF">PVK06_007248</name>
</gene>
<evidence type="ECO:0000313" key="2">
    <source>
        <dbReference type="Proteomes" id="UP001358586"/>
    </source>
</evidence>
<proteinExistence type="predicted"/>
<keyword evidence="2" id="KW-1185">Reference proteome</keyword>
<reference evidence="1 2" key="1">
    <citation type="submission" date="2023-03" db="EMBL/GenBank/DDBJ databases">
        <title>WGS of Gossypium arboreum.</title>
        <authorList>
            <person name="Yu D."/>
        </authorList>
    </citation>
    <scope>NUCLEOTIDE SEQUENCE [LARGE SCALE GENOMIC DNA]</scope>
    <source>
        <tissue evidence="1">Leaf</tissue>
    </source>
</reference>
<sequence length="139" mass="15717">MALVGWDSICQPGPRGGLGFRYLRDQNNSFLMKIGFNLVTKENTLWFESFERSPLISQIPSHANLDLDCNLSDMVMPDGSWDLSLFRVWRGIDHSSSCPICGFEIEDTLHALRDCLAMKEACLQVIPIDRQSHLVSESL</sequence>
<dbReference type="Proteomes" id="UP001358586">
    <property type="component" value="Chromosome 3"/>
</dbReference>
<dbReference type="EMBL" id="JARKNE010000003">
    <property type="protein sequence ID" value="KAK5838518.1"/>
    <property type="molecule type" value="Genomic_DNA"/>
</dbReference>